<dbReference type="PROSITE" id="PS51482">
    <property type="entry name" value="DEGV"/>
    <property type="match status" value="1"/>
</dbReference>
<dbReference type="PANTHER" id="PTHR33434">
    <property type="entry name" value="DEGV DOMAIN-CONTAINING PROTEIN DR_1986-RELATED"/>
    <property type="match status" value="1"/>
</dbReference>
<dbReference type="Pfam" id="PF02645">
    <property type="entry name" value="DegV"/>
    <property type="match status" value="1"/>
</dbReference>
<dbReference type="SUPFAM" id="SSF82549">
    <property type="entry name" value="DAK1/DegV-like"/>
    <property type="match status" value="1"/>
</dbReference>
<gene>
    <name evidence="2" type="ORF">FC66_GL000231</name>
</gene>
<dbReference type="Proteomes" id="UP000051450">
    <property type="component" value="Unassembled WGS sequence"/>
</dbReference>
<keyword evidence="3" id="KW-1185">Reference proteome</keyword>
<dbReference type="Gene3D" id="3.30.1180.10">
    <property type="match status" value="1"/>
</dbReference>
<dbReference type="RefSeq" id="WP_057973549.1">
    <property type="nucleotide sequence ID" value="NZ_AZDI01000001.1"/>
</dbReference>
<dbReference type="EMBL" id="AZDI01000001">
    <property type="protein sequence ID" value="KRK46607.1"/>
    <property type="molecule type" value="Genomic_DNA"/>
</dbReference>
<dbReference type="STRING" id="1423719.FC66_GL000231"/>
<dbReference type="NCBIfam" id="TIGR00762">
    <property type="entry name" value="DegV"/>
    <property type="match status" value="1"/>
</dbReference>
<accession>A0A0R1HJS5</accession>
<evidence type="ECO:0000313" key="2">
    <source>
        <dbReference type="EMBL" id="KRK46607.1"/>
    </source>
</evidence>
<dbReference type="PANTHER" id="PTHR33434:SF8">
    <property type="entry name" value="DEGV DOMAIN-CONTAINING PROTEIN SPR1019"/>
    <property type="match status" value="1"/>
</dbReference>
<dbReference type="GeneID" id="83548245"/>
<evidence type="ECO:0000313" key="3">
    <source>
        <dbReference type="Proteomes" id="UP000051450"/>
    </source>
</evidence>
<evidence type="ECO:0000256" key="1">
    <source>
        <dbReference type="ARBA" id="ARBA00023121"/>
    </source>
</evidence>
<dbReference type="InterPro" id="IPR043168">
    <property type="entry name" value="DegV_C"/>
</dbReference>
<organism evidence="2 3">
    <name type="scientific">Dellaglioa algida DSM 15638</name>
    <dbReference type="NCBI Taxonomy" id="1423719"/>
    <lineage>
        <taxon>Bacteria</taxon>
        <taxon>Bacillati</taxon>
        <taxon>Bacillota</taxon>
        <taxon>Bacilli</taxon>
        <taxon>Lactobacillales</taxon>
        <taxon>Lactobacillaceae</taxon>
        <taxon>Dellaglioa</taxon>
    </lineage>
</organism>
<dbReference type="InterPro" id="IPR003797">
    <property type="entry name" value="DegV"/>
</dbReference>
<proteinExistence type="predicted"/>
<name>A0A0R1HJS5_9LACO</name>
<protein>
    <recommendedName>
        <fullName evidence="4">DegV family protein</fullName>
    </recommendedName>
</protein>
<comment type="caution">
    <text evidence="2">The sequence shown here is derived from an EMBL/GenBank/DDBJ whole genome shotgun (WGS) entry which is preliminary data.</text>
</comment>
<evidence type="ECO:0008006" key="4">
    <source>
        <dbReference type="Google" id="ProtNLM"/>
    </source>
</evidence>
<keyword evidence="1" id="KW-0446">Lipid-binding</keyword>
<dbReference type="OrthoDB" id="5429275at2"/>
<dbReference type="InterPro" id="IPR050270">
    <property type="entry name" value="DegV_domain_contain"/>
</dbReference>
<dbReference type="PATRIC" id="fig|1423719.4.peg.233"/>
<reference evidence="2 3" key="1">
    <citation type="journal article" date="2015" name="Genome Announc.">
        <title>Expanding the biotechnology potential of lactobacilli through comparative genomics of 213 strains and associated genera.</title>
        <authorList>
            <person name="Sun Z."/>
            <person name="Harris H.M."/>
            <person name="McCann A."/>
            <person name="Guo C."/>
            <person name="Argimon S."/>
            <person name="Zhang W."/>
            <person name="Yang X."/>
            <person name="Jeffery I.B."/>
            <person name="Cooney J.C."/>
            <person name="Kagawa T.F."/>
            <person name="Liu W."/>
            <person name="Song Y."/>
            <person name="Salvetti E."/>
            <person name="Wrobel A."/>
            <person name="Rasinkangas P."/>
            <person name="Parkhill J."/>
            <person name="Rea M.C."/>
            <person name="O'Sullivan O."/>
            <person name="Ritari J."/>
            <person name="Douillard F.P."/>
            <person name="Paul Ross R."/>
            <person name="Yang R."/>
            <person name="Briner A.E."/>
            <person name="Felis G.E."/>
            <person name="de Vos W.M."/>
            <person name="Barrangou R."/>
            <person name="Klaenhammer T.R."/>
            <person name="Caufield P.W."/>
            <person name="Cui Y."/>
            <person name="Zhang H."/>
            <person name="O'Toole P.W."/>
        </authorList>
    </citation>
    <scope>NUCLEOTIDE SEQUENCE [LARGE SCALE GENOMIC DNA]</scope>
    <source>
        <strain evidence="2 3">DSM 15638</strain>
    </source>
</reference>
<sequence>MTNIKIITDSSVGLTDAEIKENNINIIPLSVMIDDTIYVEGESITNDEFETKMESSKTLPKTSQPPIGTFVETFDKIGEDGSQILSLHMTDQISGTVHTAEQAAQMSQSDVTVIDTRSTDRGMAFQVLAAAKLANAGSSMADIITKIAEIRENSKLYMAVMTLDNMVKGGRISRLTGVLSSVLNMKIILEMIDGELKIKNKGRGMKTVNKFVSELVEELKTTPNVKSVGISHAGNEKKALEVRDLLQTAVPTIDILVRQTAPIIATHGGPGAFAVMFYAEKA</sequence>
<dbReference type="Gene3D" id="3.40.50.10170">
    <property type="match status" value="1"/>
</dbReference>
<dbReference type="AlphaFoldDB" id="A0A0R1HJS5"/>
<dbReference type="GO" id="GO:0008289">
    <property type="term" value="F:lipid binding"/>
    <property type="evidence" value="ECO:0007669"/>
    <property type="project" value="UniProtKB-KW"/>
</dbReference>